<accession>A0A9W6WZ30</accession>
<dbReference type="EMBL" id="BSXW01000448">
    <property type="protein sequence ID" value="GMF22679.1"/>
    <property type="molecule type" value="Genomic_DNA"/>
</dbReference>
<keyword evidence="4" id="KW-1185">Reference proteome</keyword>
<organism evidence="3 4">
    <name type="scientific">Phytophthora lilii</name>
    <dbReference type="NCBI Taxonomy" id="2077276"/>
    <lineage>
        <taxon>Eukaryota</taxon>
        <taxon>Sar</taxon>
        <taxon>Stramenopiles</taxon>
        <taxon>Oomycota</taxon>
        <taxon>Peronosporomycetes</taxon>
        <taxon>Peronosporales</taxon>
        <taxon>Peronosporaceae</taxon>
        <taxon>Phytophthora</taxon>
    </lineage>
</organism>
<dbReference type="OrthoDB" id="111838at2759"/>
<comment type="caution">
    <text evidence="3">The sequence shown here is derived from an EMBL/GenBank/DDBJ whole genome shotgun (WGS) entry which is preliminary data.</text>
</comment>
<gene>
    <name evidence="3" type="ORF">Plil01_000908400</name>
</gene>
<feature type="region of interest" description="Disordered" evidence="1">
    <location>
        <begin position="1"/>
        <end position="24"/>
    </location>
</feature>
<name>A0A9W6WZ30_9STRA</name>
<reference evidence="3" key="1">
    <citation type="submission" date="2023-04" db="EMBL/GenBank/DDBJ databases">
        <title>Phytophthora lilii NBRC 32176.</title>
        <authorList>
            <person name="Ichikawa N."/>
            <person name="Sato H."/>
            <person name="Tonouchi N."/>
        </authorList>
    </citation>
    <scope>NUCLEOTIDE SEQUENCE</scope>
    <source>
        <strain evidence="3">NBRC 32176</strain>
    </source>
</reference>
<evidence type="ECO:0000256" key="2">
    <source>
        <dbReference type="SAM" id="Phobius"/>
    </source>
</evidence>
<evidence type="ECO:0000313" key="3">
    <source>
        <dbReference type="EMBL" id="GMF22679.1"/>
    </source>
</evidence>
<proteinExistence type="predicted"/>
<sequence>MLQRVENADNNFIGPVPSTSVGPRVPQKHFHCAGEELFAATAHAARSRGWDEKLALVTVLRRRPSRAAGTEEEHRWGDQCDHENQRDHHEGHVLEFVPHLNNPEVGGTDPPSHRSIIYAGFHSEACLSIAITACFISSIASFLIASAMKLSQVLVLQLLALVVTLSDSFLQRRVVYNDPSPETTVSTNYDTFREVINGLHRVDTADTNVFSSMLISPGHAGKSAATLRSADQRLELRAPTRDNPSTHLAYDCTSTSALWKLEQDPNVLSVEEFKASSDHPGGLGDPDVIATATISVADCLNSVRSSVGNVVAASSFLGVSITTLPAYFYVLKAVGLNVRNNNASSLTPFAMPSCRVRLELARATFTQVYPNCRIKFHSTDVANLIQTESNEAARTAQARRDLGASSFGFVKASSCKYDCGEDGEVGDIDVDKCWAEDGSSRTEVQCKLQFYAQNNSCTSECGHKGESETLPANQCYDCISSDSSCKSGYNSTDDGCCRVLQCEVVEGTTFERQSSLSWNLQDDGLTVSNSSYPIFETGNCSDTSDPSTSCCRITCENCFLNVSIASLFADIEIVGASYEEAVEMELTGNANLEVALYAPNGCTLDETTQLKNASFTIPLGETGLSIEIIMNLNLQRKLSLQPHGSTAIVGATAELVTLTAGSRKSQAFHNVDITSNISSKLAQSSIDVEMELKLIPSFQASLSLLKSVAQVGVQADFFLFVELNSSFSYPEPFPGLLSEYLDDTSMWHGGNCELPHYMEYNCNAGYGGINISIPLAIKIPVVGNKTAELDIVSSSERKRYSLFSGCVTTAYDADILLSTALDVALSLSNDKMDALRMIFGWALGMTDIDPDFVNITDVSHNTGEIFITLSVPPSLGELYPNASAFIKEVYQRARNKTFTSSVSDYVGFEIGAQCNDNWWGAKCDQTCDAQNCTAGNISCNAVDGTTLSCGSCKTGYWGATCESACQVPDECTAARCDQTTGGMQECVSCGEDQGESMCGDTRSGADIVRQVASAAILAFPQNYTTEENANKTGMNPVGPRFIVGVQDLGAEPLSKVPTRSNLTSRLSLSLATQILILVLQQPALRFCRGITIIIPVVLVHLLGLSCIRANQGATGSTNQAQSPIGSKSGSTSAPLNDITVGDGATTVYLPAAAVQNEFLNFTGVNPDSILAVASNYSTLVENSPGLYDVTTPSTNVLASVLIIPAFANESADTIKSNQLESSPVNSSSSRMQLMYNCTTASNLWNLLEDPNVLQLEHFQQFPSNNTNASNDQREIVVIASVQIASCSTIESTFVDRPVVGNSFFGAAFNTSPVFFYVVNSTTSKIASSTSRGVLELEMARANLTEVYPTCKIKFHLTDLDNIVRTESTTYPIPIGVLTMRVLSLL</sequence>
<evidence type="ECO:0000256" key="1">
    <source>
        <dbReference type="SAM" id="MobiDB-lite"/>
    </source>
</evidence>
<evidence type="ECO:0000313" key="4">
    <source>
        <dbReference type="Proteomes" id="UP001165083"/>
    </source>
</evidence>
<keyword evidence="2" id="KW-1133">Transmembrane helix</keyword>
<keyword evidence="2" id="KW-0472">Membrane</keyword>
<keyword evidence="2" id="KW-0812">Transmembrane</keyword>
<feature type="transmembrane region" description="Helical" evidence="2">
    <location>
        <begin position="125"/>
        <end position="144"/>
    </location>
</feature>
<protein>
    <submittedName>
        <fullName evidence="3">Unnamed protein product</fullName>
    </submittedName>
</protein>
<dbReference type="Proteomes" id="UP001165083">
    <property type="component" value="Unassembled WGS sequence"/>
</dbReference>